<keyword evidence="2" id="KW-1185">Reference proteome</keyword>
<protein>
    <submittedName>
        <fullName evidence="1">Uncharacterized protein</fullName>
    </submittedName>
</protein>
<reference evidence="1 2" key="1">
    <citation type="submission" date="2013-09" db="EMBL/GenBank/DDBJ databases">
        <title>Whole genome sequencing of Halarchaeum acidiphilum strain MH1-52-1.</title>
        <authorList>
            <person name="Shimane Y."/>
            <person name="Minegishi H."/>
            <person name="Nishi S."/>
            <person name="Echigo A."/>
            <person name="Shuto A."/>
            <person name="Konishi M."/>
            <person name="Ito T."/>
            <person name="Ohkuma M."/>
            <person name="Ohta Y."/>
            <person name="Nagano Y."/>
            <person name="Tsubouchi T."/>
            <person name="Mori K."/>
            <person name="Usui K."/>
            <person name="Kamekura M."/>
            <person name="Usami R."/>
            <person name="Takaki Y."/>
            <person name="Hatada Y."/>
        </authorList>
    </citation>
    <scope>NUCLEOTIDE SEQUENCE [LARGE SCALE GENOMIC DNA]</scope>
    <source>
        <strain evidence="1 2">JCM 16109</strain>
    </source>
</reference>
<dbReference type="Proteomes" id="UP000016986">
    <property type="component" value="Unassembled WGS sequence"/>
</dbReference>
<evidence type="ECO:0000313" key="2">
    <source>
        <dbReference type="Proteomes" id="UP000016986"/>
    </source>
</evidence>
<proteinExistence type="predicted"/>
<dbReference type="RefSeq" id="WP_020221446.1">
    <property type="nucleotide sequence ID" value="NZ_BANO01000062.1"/>
</dbReference>
<name>U3ACK1_9EURY</name>
<accession>U3ACK1</accession>
<dbReference type="AlphaFoldDB" id="U3ACK1"/>
<dbReference type="EMBL" id="BATA01000024">
    <property type="protein sequence ID" value="GAD52503.1"/>
    <property type="molecule type" value="Genomic_DNA"/>
</dbReference>
<gene>
    <name evidence="1" type="ORF">MBEHAL_1263</name>
</gene>
<sequence length="122" mass="13088">MDFEMVAVSGPLDVPSCTPAQFDYASNPAVTDAEAILRDFDASPFAVWDSTTSNGSKWYEFSVTARVTDQESGEEGTASISTAGITITTKDDDSFETFERVVHAIGRAVHWQLETAEAGAGE</sequence>
<evidence type="ECO:0000313" key="1">
    <source>
        <dbReference type="EMBL" id="GAD52503.1"/>
    </source>
</evidence>
<dbReference type="eggNOG" id="ENOG502N64K">
    <property type="taxonomic scope" value="Archaea"/>
</dbReference>
<organism evidence="1 2">
    <name type="scientific">Halarchaeum acidiphilum MH1-52-1</name>
    <dbReference type="NCBI Taxonomy" id="1261545"/>
    <lineage>
        <taxon>Archaea</taxon>
        <taxon>Methanobacteriati</taxon>
        <taxon>Methanobacteriota</taxon>
        <taxon>Stenosarchaea group</taxon>
        <taxon>Halobacteria</taxon>
        <taxon>Halobacteriales</taxon>
        <taxon>Halobacteriaceae</taxon>
    </lineage>
</organism>
<comment type="caution">
    <text evidence="1">The sequence shown here is derived from an EMBL/GenBank/DDBJ whole genome shotgun (WGS) entry which is preliminary data.</text>
</comment>